<dbReference type="Gene3D" id="1.10.246.140">
    <property type="match status" value="1"/>
</dbReference>
<dbReference type="Proteomes" id="UP000051952">
    <property type="component" value="Unassembled WGS sequence"/>
</dbReference>
<evidence type="ECO:0000256" key="1">
    <source>
        <dbReference type="SAM" id="MobiDB-lite"/>
    </source>
</evidence>
<feature type="compositionally biased region" description="Low complexity" evidence="1">
    <location>
        <begin position="49"/>
        <end position="67"/>
    </location>
</feature>
<dbReference type="Pfam" id="PF10163">
    <property type="entry name" value="EnY2"/>
    <property type="match status" value="1"/>
</dbReference>
<keyword evidence="3" id="KW-1185">Reference proteome</keyword>
<dbReference type="GO" id="GO:0006406">
    <property type="term" value="P:mRNA export from nucleus"/>
    <property type="evidence" value="ECO:0007669"/>
    <property type="project" value="InterPro"/>
</dbReference>
<gene>
    <name evidence="2" type="ORF">BSAL_06990</name>
</gene>
<dbReference type="InterPro" id="IPR018783">
    <property type="entry name" value="TF_ENY2"/>
</dbReference>
<reference evidence="3" key="1">
    <citation type="submission" date="2015-09" db="EMBL/GenBank/DDBJ databases">
        <authorList>
            <consortium name="Pathogen Informatics"/>
        </authorList>
    </citation>
    <scope>NUCLEOTIDE SEQUENCE [LARGE SCALE GENOMIC DNA]</scope>
    <source>
        <strain evidence="3">Lake Konstanz</strain>
    </source>
</reference>
<dbReference type="EMBL" id="CYKH01001400">
    <property type="protein sequence ID" value="CUG86844.1"/>
    <property type="molecule type" value="Genomic_DNA"/>
</dbReference>
<dbReference type="GO" id="GO:0003713">
    <property type="term" value="F:transcription coactivator activity"/>
    <property type="evidence" value="ECO:0007669"/>
    <property type="project" value="InterPro"/>
</dbReference>
<feature type="compositionally biased region" description="Basic and acidic residues" evidence="1">
    <location>
        <begin position="33"/>
        <end position="48"/>
    </location>
</feature>
<dbReference type="AlphaFoldDB" id="A0A0S4J9F0"/>
<protein>
    <submittedName>
        <fullName evidence="2">EnY2 transcription factor, putative</fullName>
    </submittedName>
</protein>
<organism evidence="2 3">
    <name type="scientific">Bodo saltans</name>
    <name type="common">Flagellated protozoan</name>
    <dbReference type="NCBI Taxonomy" id="75058"/>
    <lineage>
        <taxon>Eukaryota</taxon>
        <taxon>Discoba</taxon>
        <taxon>Euglenozoa</taxon>
        <taxon>Kinetoplastea</taxon>
        <taxon>Metakinetoplastina</taxon>
        <taxon>Eubodonida</taxon>
        <taxon>Bodonidae</taxon>
        <taxon>Bodo</taxon>
    </lineage>
</organism>
<dbReference type="VEuPathDB" id="TriTrypDB:BSAL_06990"/>
<dbReference type="InterPro" id="IPR038212">
    <property type="entry name" value="TF_EnY2_sf"/>
</dbReference>
<dbReference type="GO" id="GO:0005643">
    <property type="term" value="C:nuclear pore"/>
    <property type="evidence" value="ECO:0007669"/>
    <property type="project" value="InterPro"/>
</dbReference>
<sequence length="136" mass="15193">MANPTSLSNFRNLEEYQRSVRQAGHRVYHHLTESQKSELKHMLREEMNRTPPATSSSRSNSNSWTSTLEHTAQELIRAKNDKGDIIDANGLVEEVLPLAHSSIPPAVRQKLFARIFEMTNASAIVGAAGEQTLRPS</sequence>
<name>A0A0S4J9F0_BODSA</name>
<evidence type="ECO:0000313" key="3">
    <source>
        <dbReference type="Proteomes" id="UP000051952"/>
    </source>
</evidence>
<feature type="region of interest" description="Disordered" evidence="1">
    <location>
        <begin position="33"/>
        <end position="68"/>
    </location>
</feature>
<dbReference type="GO" id="GO:0000124">
    <property type="term" value="C:SAGA complex"/>
    <property type="evidence" value="ECO:0007669"/>
    <property type="project" value="InterPro"/>
</dbReference>
<evidence type="ECO:0000313" key="2">
    <source>
        <dbReference type="EMBL" id="CUG86844.1"/>
    </source>
</evidence>
<accession>A0A0S4J9F0</accession>
<proteinExistence type="predicted"/>